<dbReference type="EMBL" id="CP015756">
    <property type="protein sequence ID" value="APC42235.1"/>
    <property type="molecule type" value="Genomic_DNA"/>
</dbReference>
<evidence type="ECO:0000256" key="1">
    <source>
        <dbReference type="SAM" id="Phobius"/>
    </source>
</evidence>
<feature type="transmembrane region" description="Helical" evidence="1">
    <location>
        <begin position="66"/>
        <end position="86"/>
    </location>
</feature>
<keyword evidence="1" id="KW-0472">Membrane</keyword>
<keyword evidence="1" id="KW-1133">Transmembrane helix</keyword>
<dbReference type="InterPro" id="IPR010718">
    <property type="entry name" value="DUF1294"/>
</dbReference>
<gene>
    <name evidence="2" type="ORF">A7L45_20325</name>
</gene>
<dbReference type="Proteomes" id="UP000182569">
    <property type="component" value="Chromosome"/>
</dbReference>
<dbReference type="KEGG" id="ceu:A7L45_20325"/>
<protein>
    <recommendedName>
        <fullName evidence="4">DUF1294 domain-containing protein</fullName>
    </recommendedName>
</protein>
<organism evidence="2 3">
    <name type="scientific">Clostridium estertheticum subsp. estertheticum</name>
    <dbReference type="NCBI Taxonomy" id="1552"/>
    <lineage>
        <taxon>Bacteria</taxon>
        <taxon>Bacillati</taxon>
        <taxon>Bacillota</taxon>
        <taxon>Clostridia</taxon>
        <taxon>Eubacteriales</taxon>
        <taxon>Clostridiaceae</taxon>
        <taxon>Clostridium</taxon>
    </lineage>
</organism>
<keyword evidence="3" id="KW-1185">Reference proteome</keyword>
<sequence length="89" mass="10572">MKIFLYYVLAINLYGIFVMYSDKNKSRKGKWRTPEKTLFTIAIAYGALGIFLGMRLFRHKTKHNKFVIGIPAILIVQIFIFFKYIYRVL</sequence>
<dbReference type="OrthoDB" id="1698854at2"/>
<feature type="transmembrane region" description="Helical" evidence="1">
    <location>
        <begin position="37"/>
        <end position="54"/>
    </location>
</feature>
<evidence type="ECO:0000313" key="2">
    <source>
        <dbReference type="EMBL" id="APC42235.1"/>
    </source>
</evidence>
<dbReference type="RefSeq" id="WP_071614527.1">
    <property type="nucleotide sequence ID" value="NZ_CP015756.1"/>
</dbReference>
<dbReference type="AlphaFoldDB" id="A0A1J0GLM4"/>
<dbReference type="Pfam" id="PF06961">
    <property type="entry name" value="DUF1294"/>
    <property type="match status" value="1"/>
</dbReference>
<proteinExistence type="predicted"/>
<evidence type="ECO:0000313" key="3">
    <source>
        <dbReference type="Proteomes" id="UP000182569"/>
    </source>
</evidence>
<accession>A0A1J0GLM4</accession>
<evidence type="ECO:0008006" key="4">
    <source>
        <dbReference type="Google" id="ProtNLM"/>
    </source>
</evidence>
<dbReference type="STRING" id="1552.A7L45_20325"/>
<keyword evidence="1" id="KW-0812">Transmembrane</keyword>
<feature type="transmembrane region" description="Helical" evidence="1">
    <location>
        <begin position="5"/>
        <end position="21"/>
    </location>
</feature>
<reference evidence="3" key="1">
    <citation type="journal article" date="2016" name="Front. Microbiol.">
        <title>Complete Genome Sequence of Clostridium estertheticum DSM 8809, a Microbe Identified in Spoiled Vacuum Packed Beef.</title>
        <authorList>
            <person name="Yu Z."/>
            <person name="Gunn L."/>
            <person name="Brennan E."/>
            <person name="Reid R."/>
            <person name="Wall P.G."/>
            <person name="Gaora O.P."/>
            <person name="Hurley D."/>
            <person name="Bolton D."/>
            <person name="Fanning S."/>
        </authorList>
    </citation>
    <scope>NUCLEOTIDE SEQUENCE [LARGE SCALE GENOMIC DNA]</scope>
    <source>
        <strain evidence="3">DSM 8809</strain>
    </source>
</reference>
<name>A0A1J0GLM4_9CLOT</name>